<gene>
    <name evidence="2" type="ORF">OLEA9_A079009</name>
</gene>
<sequence length="94" mass="10467">MIVRLKAKDLEKFEKNKSHTHAVARDLPDYVKQKKSSNPSSIGHKEVWAAAHIKKNGEPICKLVEETLEKLKDASPHASNTNIKEDALSKVLGP</sequence>
<dbReference type="Gramene" id="OE9A079009T1">
    <property type="protein sequence ID" value="OE9A079009C1"/>
    <property type="gene ID" value="OE9A079009"/>
</dbReference>
<accession>A0A8S0SZI6</accession>
<dbReference type="Proteomes" id="UP000594638">
    <property type="component" value="Unassembled WGS sequence"/>
</dbReference>
<name>A0A8S0SZI6_OLEEU</name>
<dbReference type="EMBL" id="CACTIH010005578">
    <property type="protein sequence ID" value="CAA2998051.1"/>
    <property type="molecule type" value="Genomic_DNA"/>
</dbReference>
<protein>
    <submittedName>
        <fullName evidence="2">Uncharacterized protein</fullName>
    </submittedName>
</protein>
<evidence type="ECO:0000256" key="1">
    <source>
        <dbReference type="SAM" id="MobiDB-lite"/>
    </source>
</evidence>
<organism evidence="2 3">
    <name type="scientific">Olea europaea subsp. europaea</name>
    <dbReference type="NCBI Taxonomy" id="158383"/>
    <lineage>
        <taxon>Eukaryota</taxon>
        <taxon>Viridiplantae</taxon>
        <taxon>Streptophyta</taxon>
        <taxon>Embryophyta</taxon>
        <taxon>Tracheophyta</taxon>
        <taxon>Spermatophyta</taxon>
        <taxon>Magnoliopsida</taxon>
        <taxon>eudicotyledons</taxon>
        <taxon>Gunneridae</taxon>
        <taxon>Pentapetalae</taxon>
        <taxon>asterids</taxon>
        <taxon>lamiids</taxon>
        <taxon>Lamiales</taxon>
        <taxon>Oleaceae</taxon>
        <taxon>Oleeae</taxon>
        <taxon>Olea</taxon>
    </lineage>
</organism>
<keyword evidence="3" id="KW-1185">Reference proteome</keyword>
<evidence type="ECO:0000313" key="3">
    <source>
        <dbReference type="Proteomes" id="UP000594638"/>
    </source>
</evidence>
<comment type="caution">
    <text evidence="2">The sequence shown here is derived from an EMBL/GenBank/DDBJ whole genome shotgun (WGS) entry which is preliminary data.</text>
</comment>
<dbReference type="OrthoDB" id="1751912at2759"/>
<reference evidence="2 3" key="1">
    <citation type="submission" date="2019-12" db="EMBL/GenBank/DDBJ databases">
        <authorList>
            <person name="Alioto T."/>
            <person name="Alioto T."/>
            <person name="Gomez Garrido J."/>
        </authorList>
    </citation>
    <scope>NUCLEOTIDE SEQUENCE [LARGE SCALE GENOMIC DNA]</scope>
</reference>
<proteinExistence type="predicted"/>
<feature type="region of interest" description="Disordered" evidence="1">
    <location>
        <begin position="73"/>
        <end position="94"/>
    </location>
</feature>
<evidence type="ECO:0000313" key="2">
    <source>
        <dbReference type="EMBL" id="CAA2998051.1"/>
    </source>
</evidence>
<dbReference type="AlphaFoldDB" id="A0A8S0SZI6"/>